<dbReference type="InterPro" id="IPR046373">
    <property type="entry name" value="Acyl-CoA_Oxase/DH_mid-dom_sf"/>
</dbReference>
<keyword evidence="4" id="KW-0274">FAD</keyword>
<evidence type="ECO:0000256" key="2">
    <source>
        <dbReference type="ARBA" id="ARBA00009347"/>
    </source>
</evidence>
<evidence type="ECO:0000313" key="9">
    <source>
        <dbReference type="Proteomes" id="UP000295182"/>
    </source>
</evidence>
<keyword evidence="3" id="KW-0285">Flavoprotein</keyword>
<dbReference type="InterPro" id="IPR013786">
    <property type="entry name" value="AcylCoA_DH/ox_N"/>
</dbReference>
<dbReference type="Gene3D" id="2.40.110.10">
    <property type="entry name" value="Butyryl-CoA Dehydrogenase, subunit A, domain 2"/>
    <property type="match status" value="1"/>
</dbReference>
<protein>
    <submittedName>
        <fullName evidence="8">Alkylation response protein AidB-like acyl-CoA dehydrogenase</fullName>
    </submittedName>
</protein>
<name>A0A4R2N017_9BURK</name>
<feature type="domain" description="Acyl-CoA dehydrogenase/oxidase C-terminal" evidence="6">
    <location>
        <begin position="226"/>
        <end position="358"/>
    </location>
</feature>
<accession>A0A4R2N017</accession>
<evidence type="ECO:0000256" key="5">
    <source>
        <dbReference type="ARBA" id="ARBA00023002"/>
    </source>
</evidence>
<dbReference type="PANTHER" id="PTHR43884:SF20">
    <property type="entry name" value="ACYL-COA DEHYDROGENASE FADE28"/>
    <property type="match status" value="1"/>
</dbReference>
<keyword evidence="9" id="KW-1185">Reference proteome</keyword>
<dbReference type="EMBL" id="SLXH01000036">
    <property type="protein sequence ID" value="TCP12685.1"/>
    <property type="molecule type" value="Genomic_DNA"/>
</dbReference>
<dbReference type="AlphaFoldDB" id="A0A4R2N017"/>
<keyword evidence="5" id="KW-0560">Oxidoreductase</keyword>
<dbReference type="GO" id="GO:0003995">
    <property type="term" value="F:acyl-CoA dehydrogenase activity"/>
    <property type="evidence" value="ECO:0007669"/>
    <property type="project" value="TreeGrafter"/>
</dbReference>
<proteinExistence type="inferred from homology"/>
<dbReference type="PANTHER" id="PTHR43884">
    <property type="entry name" value="ACYL-COA DEHYDROGENASE"/>
    <property type="match status" value="1"/>
</dbReference>
<dbReference type="Pfam" id="PF02771">
    <property type="entry name" value="Acyl-CoA_dh_N"/>
    <property type="match status" value="1"/>
</dbReference>
<dbReference type="Pfam" id="PF00441">
    <property type="entry name" value="Acyl-CoA_dh_1"/>
    <property type="match status" value="1"/>
</dbReference>
<dbReference type="Proteomes" id="UP000295182">
    <property type="component" value="Unassembled WGS sequence"/>
</dbReference>
<evidence type="ECO:0000259" key="7">
    <source>
        <dbReference type="Pfam" id="PF02771"/>
    </source>
</evidence>
<dbReference type="InterPro" id="IPR037069">
    <property type="entry name" value="AcylCoA_DH/ox_N_sf"/>
</dbReference>
<gene>
    <name evidence="8" type="ORF">EV674_13615</name>
</gene>
<comment type="caution">
    <text evidence="8">The sequence shown here is derived from an EMBL/GenBank/DDBJ whole genome shotgun (WGS) entry which is preliminary data.</text>
</comment>
<evidence type="ECO:0000256" key="4">
    <source>
        <dbReference type="ARBA" id="ARBA00022827"/>
    </source>
</evidence>
<evidence type="ECO:0000313" key="8">
    <source>
        <dbReference type="EMBL" id="TCP12685.1"/>
    </source>
</evidence>
<dbReference type="RefSeq" id="WP_119014481.1">
    <property type="nucleotide sequence ID" value="NZ_QXNC01000038.1"/>
</dbReference>
<dbReference type="InterPro" id="IPR036250">
    <property type="entry name" value="AcylCo_DH-like_C"/>
</dbReference>
<evidence type="ECO:0000256" key="1">
    <source>
        <dbReference type="ARBA" id="ARBA00001974"/>
    </source>
</evidence>
<feature type="domain" description="Acyl-CoA dehydrogenase/oxidase N-terminal" evidence="7">
    <location>
        <begin position="6"/>
        <end position="103"/>
    </location>
</feature>
<organism evidence="8 9">
    <name type="scientific">Simplicispira metamorpha</name>
    <dbReference type="NCBI Taxonomy" id="80881"/>
    <lineage>
        <taxon>Bacteria</taxon>
        <taxon>Pseudomonadati</taxon>
        <taxon>Pseudomonadota</taxon>
        <taxon>Betaproteobacteria</taxon>
        <taxon>Burkholderiales</taxon>
        <taxon>Comamonadaceae</taxon>
        <taxon>Simplicispira</taxon>
    </lineage>
</organism>
<sequence>MNFQLSEDQRAFADMASGLFADYCGDEQLREHDASGAPFMQALWQQCVAAGLHTILVPEAQGGLGLGMTELMAVLEQQGRALALVPLWETQLAVAALARFAPAALPQVLDEALSGGAPLALSLAGLAQSRGPSLHLEHTEGGWTLRGQAHAVPLGGQARHALLPAQASDGLRLVLVDLAQSGVQRTEGTSQHHQGVADLAFDAITLSADNVLPVAATAWTEQRAIACLAALQLGVTQEQLRRTVEYVSERQQFGRAIGSFQLVAGQMADGYIATEALRTSVWQLVYRLDARLGAAPQAFATRTLANDTGHRTGHMAQHVHGGIGVDTTYPIHRFLFWSRALGTALGGTEHHLARLGDWLADNDTLGWKYDAAEDNTPEEARHGAV</sequence>
<dbReference type="Gene3D" id="1.10.540.10">
    <property type="entry name" value="Acyl-CoA dehydrogenase/oxidase, N-terminal domain"/>
    <property type="match status" value="1"/>
</dbReference>
<comment type="similarity">
    <text evidence="2">Belongs to the acyl-CoA dehydrogenase family.</text>
</comment>
<dbReference type="InterPro" id="IPR009075">
    <property type="entry name" value="AcylCo_DH/oxidase_C"/>
</dbReference>
<dbReference type="SUPFAM" id="SSF47203">
    <property type="entry name" value="Acyl-CoA dehydrogenase C-terminal domain-like"/>
    <property type="match status" value="1"/>
</dbReference>
<dbReference type="Gene3D" id="1.20.140.10">
    <property type="entry name" value="Butyryl-CoA Dehydrogenase, subunit A, domain 3"/>
    <property type="match status" value="1"/>
</dbReference>
<dbReference type="InterPro" id="IPR009100">
    <property type="entry name" value="AcylCoA_DH/oxidase_NM_dom_sf"/>
</dbReference>
<dbReference type="OrthoDB" id="8523432at2"/>
<evidence type="ECO:0000256" key="3">
    <source>
        <dbReference type="ARBA" id="ARBA00022630"/>
    </source>
</evidence>
<evidence type="ECO:0000259" key="6">
    <source>
        <dbReference type="Pfam" id="PF00441"/>
    </source>
</evidence>
<dbReference type="GO" id="GO:0050660">
    <property type="term" value="F:flavin adenine dinucleotide binding"/>
    <property type="evidence" value="ECO:0007669"/>
    <property type="project" value="InterPro"/>
</dbReference>
<dbReference type="SUPFAM" id="SSF56645">
    <property type="entry name" value="Acyl-CoA dehydrogenase NM domain-like"/>
    <property type="match status" value="1"/>
</dbReference>
<comment type="cofactor">
    <cofactor evidence="1">
        <name>FAD</name>
        <dbReference type="ChEBI" id="CHEBI:57692"/>
    </cofactor>
</comment>
<reference evidence="8 9" key="1">
    <citation type="submission" date="2019-03" db="EMBL/GenBank/DDBJ databases">
        <title>Genomic Encyclopedia of Type Strains, Phase IV (KMG-IV): sequencing the most valuable type-strain genomes for metagenomic binning, comparative biology and taxonomic classification.</title>
        <authorList>
            <person name="Goeker M."/>
        </authorList>
    </citation>
    <scope>NUCLEOTIDE SEQUENCE [LARGE SCALE GENOMIC DNA]</scope>
    <source>
        <strain evidence="8 9">DSM 1837</strain>
    </source>
</reference>